<accession>A0A443SIJ3</accession>
<dbReference type="PANTHER" id="PTHR42693:SF47">
    <property type="entry name" value="N-ACETYLGALACTOSAMINE-6-SULFATASE"/>
    <property type="match status" value="1"/>
</dbReference>
<comment type="cofactor">
    <cofactor evidence="1">
        <name>Ca(2+)</name>
        <dbReference type="ChEBI" id="CHEBI:29108"/>
    </cofactor>
</comment>
<organism evidence="7 8">
    <name type="scientific">Leptotrombidium deliense</name>
    <dbReference type="NCBI Taxonomy" id="299467"/>
    <lineage>
        <taxon>Eukaryota</taxon>
        <taxon>Metazoa</taxon>
        <taxon>Ecdysozoa</taxon>
        <taxon>Arthropoda</taxon>
        <taxon>Chelicerata</taxon>
        <taxon>Arachnida</taxon>
        <taxon>Acari</taxon>
        <taxon>Acariformes</taxon>
        <taxon>Trombidiformes</taxon>
        <taxon>Prostigmata</taxon>
        <taxon>Anystina</taxon>
        <taxon>Parasitengona</taxon>
        <taxon>Trombiculoidea</taxon>
        <taxon>Trombiculidae</taxon>
        <taxon>Leptotrombidium</taxon>
    </lineage>
</organism>
<dbReference type="PANTHER" id="PTHR42693">
    <property type="entry name" value="ARYLSULFATASE FAMILY MEMBER"/>
    <property type="match status" value="1"/>
</dbReference>
<evidence type="ECO:0000256" key="2">
    <source>
        <dbReference type="ARBA" id="ARBA00008779"/>
    </source>
</evidence>
<dbReference type="AlphaFoldDB" id="A0A443SIJ3"/>
<dbReference type="VEuPathDB" id="VectorBase:LDEU004694"/>
<dbReference type="InterPro" id="IPR000917">
    <property type="entry name" value="Sulfatase_N"/>
</dbReference>
<evidence type="ECO:0000313" key="7">
    <source>
        <dbReference type="EMBL" id="RWS27346.1"/>
    </source>
</evidence>
<sequence>MLMDDMGFGDIGVNGDINKETVNIDRMAEQGMLFTNFYTASPLCSPSRASLLTGRLPIRNGFYTTNANGRNSYTPQEIVGGISDWEILLPEILAEHGYFNKIIGKWHLGHQSQYLPLKHGFHEYFGSPNCHFGPYDDKNTPNIAFFKDSSMIGRYFEEFQIDKTKHISNLTQIYIEEALQFLRRFANDSNENKKPFFLYWNPDATHAPSYRSPNFVGKSIKQSAYGDAVIELDYGVGKILDFIKSTPNLAEDTFVFFTSDNGAALVSKTDAGSNSPFLCGKQTTFEGGFREPGIAWWPSHIPPKSVTHQPSTVMDLFATILDFNNLTLPKDRNYDSISLRSVMFDGKTFERPIFYYRGNVLMAVRQGPYKAHFFTWTNSWQQFHTGIDFCPGVNTSDFTSHEFTNHTLNPKLFHVLRDPGEKYEIKPHTQEYKTVISNLKHLYLNHTETLKPGKPVLNWCDRSVMHWSPPGCEQINKCLTPPPSKKYLCVWPH</sequence>
<keyword evidence="5" id="KW-0106">Calcium</keyword>
<dbReference type="Pfam" id="PF00884">
    <property type="entry name" value="Sulfatase"/>
    <property type="match status" value="1"/>
</dbReference>
<proteinExistence type="inferred from homology"/>
<reference evidence="7 8" key="1">
    <citation type="journal article" date="2018" name="Gigascience">
        <title>Genomes of trombidid mites reveal novel predicted allergens and laterally-transferred genes associated with secondary metabolism.</title>
        <authorList>
            <person name="Dong X."/>
            <person name="Chaisiri K."/>
            <person name="Xia D."/>
            <person name="Armstrong S.D."/>
            <person name="Fang Y."/>
            <person name="Donnelly M.J."/>
            <person name="Kadowaki T."/>
            <person name="McGarry J.W."/>
            <person name="Darby A.C."/>
            <person name="Makepeace B.L."/>
        </authorList>
    </citation>
    <scope>NUCLEOTIDE SEQUENCE [LARGE SCALE GENOMIC DNA]</scope>
    <source>
        <strain evidence="7">UoL-UT</strain>
    </source>
</reference>
<evidence type="ECO:0000256" key="4">
    <source>
        <dbReference type="ARBA" id="ARBA00022801"/>
    </source>
</evidence>
<dbReference type="STRING" id="299467.A0A443SIJ3"/>
<keyword evidence="4" id="KW-0378">Hydrolase</keyword>
<protein>
    <submittedName>
        <fullName evidence="7">N-acetylgalactosamine-6-sulfatase-like protein</fullName>
    </submittedName>
</protein>
<evidence type="ECO:0000256" key="5">
    <source>
        <dbReference type="ARBA" id="ARBA00022837"/>
    </source>
</evidence>
<comment type="caution">
    <text evidence="7">The sequence shown here is derived from an EMBL/GenBank/DDBJ whole genome shotgun (WGS) entry which is preliminary data.</text>
</comment>
<feature type="domain" description="Sulfatase N-terminal" evidence="6">
    <location>
        <begin position="2"/>
        <end position="322"/>
    </location>
</feature>
<evidence type="ECO:0000259" key="6">
    <source>
        <dbReference type="Pfam" id="PF00884"/>
    </source>
</evidence>
<dbReference type="PROSITE" id="PS00523">
    <property type="entry name" value="SULFATASE_1"/>
    <property type="match status" value="1"/>
</dbReference>
<gene>
    <name evidence="7" type="ORF">B4U80_00654</name>
</gene>
<dbReference type="Pfam" id="PF14707">
    <property type="entry name" value="Sulfatase_C"/>
    <property type="match status" value="1"/>
</dbReference>
<evidence type="ECO:0000313" key="8">
    <source>
        <dbReference type="Proteomes" id="UP000288716"/>
    </source>
</evidence>
<dbReference type="EMBL" id="NCKV01002084">
    <property type="protein sequence ID" value="RWS27346.1"/>
    <property type="molecule type" value="Genomic_DNA"/>
</dbReference>
<keyword evidence="3" id="KW-0479">Metal-binding</keyword>
<dbReference type="InterPro" id="IPR024607">
    <property type="entry name" value="Sulfatase_CS"/>
</dbReference>
<dbReference type="Gene3D" id="3.40.720.10">
    <property type="entry name" value="Alkaline Phosphatase, subunit A"/>
    <property type="match status" value="1"/>
</dbReference>
<dbReference type="SUPFAM" id="SSF53649">
    <property type="entry name" value="Alkaline phosphatase-like"/>
    <property type="match status" value="1"/>
</dbReference>
<dbReference type="GO" id="GO:0046872">
    <property type="term" value="F:metal ion binding"/>
    <property type="evidence" value="ECO:0007669"/>
    <property type="project" value="UniProtKB-KW"/>
</dbReference>
<dbReference type="Proteomes" id="UP000288716">
    <property type="component" value="Unassembled WGS sequence"/>
</dbReference>
<evidence type="ECO:0000256" key="3">
    <source>
        <dbReference type="ARBA" id="ARBA00022723"/>
    </source>
</evidence>
<keyword evidence="8" id="KW-1185">Reference proteome</keyword>
<name>A0A443SIJ3_9ACAR</name>
<dbReference type="GO" id="GO:0004065">
    <property type="term" value="F:arylsulfatase activity"/>
    <property type="evidence" value="ECO:0007669"/>
    <property type="project" value="TreeGrafter"/>
</dbReference>
<comment type="similarity">
    <text evidence="2">Belongs to the sulfatase family.</text>
</comment>
<dbReference type="InterPro" id="IPR017850">
    <property type="entry name" value="Alkaline_phosphatase_core_sf"/>
</dbReference>
<dbReference type="Gene3D" id="3.30.1120.10">
    <property type="match status" value="1"/>
</dbReference>
<evidence type="ECO:0000256" key="1">
    <source>
        <dbReference type="ARBA" id="ARBA00001913"/>
    </source>
</evidence>
<dbReference type="InterPro" id="IPR050738">
    <property type="entry name" value="Sulfatase"/>
</dbReference>
<dbReference type="OrthoDB" id="103349at2759"/>